<accession>A0AAU8G879</accession>
<evidence type="ECO:0000259" key="7">
    <source>
        <dbReference type="Pfam" id="PF24961"/>
    </source>
</evidence>
<dbReference type="Pfam" id="PF01957">
    <property type="entry name" value="NfeD"/>
    <property type="match status" value="1"/>
</dbReference>
<dbReference type="PANTHER" id="PTHR33507">
    <property type="entry name" value="INNER MEMBRANE PROTEIN YBBJ"/>
    <property type="match status" value="1"/>
</dbReference>
<organism evidence="8">
    <name type="scientific">Dehalogenimonas sp. 4OHTPN</name>
    <dbReference type="NCBI Taxonomy" id="3166643"/>
    <lineage>
        <taxon>Bacteria</taxon>
        <taxon>Bacillati</taxon>
        <taxon>Chloroflexota</taxon>
        <taxon>Dehalococcoidia</taxon>
        <taxon>Dehalococcoidales</taxon>
        <taxon>Dehalococcoidaceae</taxon>
        <taxon>Dehalogenimonas</taxon>
    </lineage>
</organism>
<feature type="transmembrane region" description="Helical" evidence="5">
    <location>
        <begin position="27"/>
        <end position="44"/>
    </location>
</feature>
<evidence type="ECO:0000256" key="4">
    <source>
        <dbReference type="ARBA" id="ARBA00023136"/>
    </source>
</evidence>
<evidence type="ECO:0000256" key="3">
    <source>
        <dbReference type="ARBA" id="ARBA00022989"/>
    </source>
</evidence>
<gene>
    <name evidence="8" type="ORF">ABV300_06470</name>
</gene>
<dbReference type="InterPro" id="IPR002810">
    <property type="entry name" value="NfeD-like_C"/>
</dbReference>
<dbReference type="InterPro" id="IPR052165">
    <property type="entry name" value="Membrane_assoc_protease"/>
</dbReference>
<dbReference type="EMBL" id="CP159307">
    <property type="protein sequence ID" value="XCH32801.1"/>
    <property type="molecule type" value="Genomic_DNA"/>
</dbReference>
<name>A0AAU8G879_9CHLR</name>
<evidence type="ECO:0000256" key="1">
    <source>
        <dbReference type="ARBA" id="ARBA00004141"/>
    </source>
</evidence>
<dbReference type="SUPFAM" id="SSF141322">
    <property type="entry name" value="NfeD domain-like"/>
    <property type="match status" value="1"/>
</dbReference>
<evidence type="ECO:0000259" key="6">
    <source>
        <dbReference type="Pfam" id="PF01957"/>
    </source>
</evidence>
<dbReference type="RefSeq" id="WP_353714072.1">
    <property type="nucleotide sequence ID" value="NZ_CP159307.1"/>
</dbReference>
<keyword evidence="4 5" id="KW-0472">Membrane</keyword>
<keyword evidence="3 5" id="KW-1133">Transmembrane helix</keyword>
<dbReference type="InterPro" id="IPR056739">
    <property type="entry name" value="NfeD_membrane"/>
</dbReference>
<dbReference type="InterPro" id="IPR012340">
    <property type="entry name" value="NA-bd_OB-fold"/>
</dbReference>
<keyword evidence="2 5" id="KW-0812">Transmembrane</keyword>
<dbReference type="AlphaFoldDB" id="A0AAU8G879"/>
<dbReference type="Pfam" id="PF24961">
    <property type="entry name" value="NfeD_membrane"/>
    <property type="match status" value="1"/>
</dbReference>
<evidence type="ECO:0000256" key="2">
    <source>
        <dbReference type="ARBA" id="ARBA00022692"/>
    </source>
</evidence>
<proteinExistence type="predicted"/>
<feature type="transmembrane region" description="Helical" evidence="5">
    <location>
        <begin position="6"/>
        <end position="22"/>
    </location>
</feature>
<dbReference type="GO" id="GO:0016020">
    <property type="term" value="C:membrane"/>
    <property type="evidence" value="ECO:0007669"/>
    <property type="project" value="UniProtKB-SubCell"/>
</dbReference>
<dbReference type="Gene3D" id="2.40.50.140">
    <property type="entry name" value="Nucleic acid-binding proteins"/>
    <property type="match status" value="1"/>
</dbReference>
<feature type="transmembrane region" description="Helical" evidence="5">
    <location>
        <begin position="50"/>
        <end position="72"/>
    </location>
</feature>
<evidence type="ECO:0000256" key="5">
    <source>
        <dbReference type="SAM" id="Phobius"/>
    </source>
</evidence>
<evidence type="ECO:0000313" key="8">
    <source>
        <dbReference type="EMBL" id="XCH32801.1"/>
    </source>
</evidence>
<feature type="domain" description="NfeD integral membrane" evidence="7">
    <location>
        <begin position="2"/>
        <end position="72"/>
    </location>
</feature>
<dbReference type="PANTHER" id="PTHR33507:SF4">
    <property type="entry name" value="NODULATION COMPETITIVENESS PROTEIN NFED"/>
    <property type="match status" value="1"/>
</dbReference>
<comment type="subcellular location">
    <subcellularLocation>
        <location evidence="1">Membrane</location>
        <topology evidence="1">Multi-pass membrane protein</topology>
    </subcellularLocation>
</comment>
<sequence>MNIAGILLIALAIAFFIVEFFTSGYALFAAAGLLSLILGLVLIFDFAVPPWVTVTLLILILGLSVTAVILIWRRVAEAQKQKVATGHEELIGQKARVHAALQPAGKVFIQGEIWSAELASGQAEIGEEVTVTGVKGLKLFVTKNARGEQ</sequence>
<protein>
    <submittedName>
        <fullName evidence="8">NfeD family protein</fullName>
    </submittedName>
</protein>
<reference evidence="8" key="1">
    <citation type="submission" date="2024-06" db="EMBL/GenBank/DDBJ databases">
        <title>A Novel Isolate, Dehalogenimonas sp. Strain 4OHTPN, Dechlorinates Aromatic 4 Hydroxy chlorothalonil by a Novel Reductive Dehalogenase.</title>
        <authorList>
            <person name="Liu G."/>
        </authorList>
    </citation>
    <scope>NUCLEOTIDE SEQUENCE</scope>
    <source>
        <strain evidence="8">4OHTPN</strain>
    </source>
</reference>
<feature type="domain" description="NfeD-like C-terminal" evidence="6">
    <location>
        <begin position="88"/>
        <end position="143"/>
    </location>
</feature>